<evidence type="ECO:0000256" key="8">
    <source>
        <dbReference type="SAM" id="MobiDB-lite"/>
    </source>
</evidence>
<keyword evidence="4 7" id="KW-0862">Zinc</keyword>
<feature type="region of interest" description="Disordered" evidence="8">
    <location>
        <begin position="585"/>
        <end position="638"/>
    </location>
</feature>
<dbReference type="AlphaFoldDB" id="A0A8J2R997"/>
<dbReference type="InterPro" id="IPR011330">
    <property type="entry name" value="Glyco_hydro/deAcase_b/a-brl"/>
</dbReference>
<keyword evidence="2 7" id="KW-0479">Metal-binding</keyword>
<dbReference type="Pfam" id="PF09261">
    <property type="entry name" value="Alpha-mann_mid"/>
    <property type="match status" value="1"/>
</dbReference>
<dbReference type="PANTHER" id="PTHR11607:SF3">
    <property type="entry name" value="LYSOSOMAL ALPHA-MANNOSIDASE"/>
    <property type="match status" value="1"/>
</dbReference>
<evidence type="ECO:0000256" key="3">
    <source>
        <dbReference type="ARBA" id="ARBA00022801"/>
    </source>
</evidence>
<evidence type="ECO:0000256" key="6">
    <source>
        <dbReference type="ARBA" id="ARBA00023295"/>
    </source>
</evidence>
<keyword evidence="11" id="KW-1185">Reference proteome</keyword>
<dbReference type="EC" id="3.2.1.-" evidence="7"/>
<evidence type="ECO:0000256" key="7">
    <source>
        <dbReference type="RuleBase" id="RU361199"/>
    </source>
</evidence>
<dbReference type="InterPro" id="IPR050843">
    <property type="entry name" value="Glycosyl_Hydrlase_38"/>
</dbReference>
<comment type="caution">
    <text evidence="10">The sequence shown here is derived from an EMBL/GenBank/DDBJ whole genome shotgun (WGS) entry which is preliminary data.</text>
</comment>
<dbReference type="Gene3D" id="3.20.110.10">
    <property type="entry name" value="Glycoside hydrolase 38, N terminal domain"/>
    <property type="match status" value="1"/>
</dbReference>
<feature type="domain" description="Glycoside hydrolase family 38 central" evidence="9">
    <location>
        <begin position="344"/>
        <end position="418"/>
    </location>
</feature>
<dbReference type="InterPro" id="IPR000602">
    <property type="entry name" value="Glyco_hydro_38_N"/>
</dbReference>
<dbReference type="GO" id="GO:0005764">
    <property type="term" value="C:lysosome"/>
    <property type="evidence" value="ECO:0007669"/>
    <property type="project" value="TreeGrafter"/>
</dbReference>
<dbReference type="Gene3D" id="1.20.1270.50">
    <property type="entry name" value="Glycoside hydrolase family 38, central domain"/>
    <property type="match status" value="1"/>
</dbReference>
<dbReference type="Pfam" id="PF07748">
    <property type="entry name" value="Glyco_hydro_38C"/>
    <property type="match status" value="1"/>
</dbReference>
<dbReference type="OrthoDB" id="2016903at2759"/>
<reference evidence="10" key="1">
    <citation type="submission" date="2021-09" db="EMBL/GenBank/DDBJ databases">
        <authorList>
            <person name="Martin H S."/>
        </authorList>
    </citation>
    <scope>NUCLEOTIDE SEQUENCE</scope>
</reference>
<organism evidence="10 11">
    <name type="scientific">Danaus chrysippus</name>
    <name type="common">African queen</name>
    <dbReference type="NCBI Taxonomy" id="151541"/>
    <lineage>
        <taxon>Eukaryota</taxon>
        <taxon>Metazoa</taxon>
        <taxon>Ecdysozoa</taxon>
        <taxon>Arthropoda</taxon>
        <taxon>Hexapoda</taxon>
        <taxon>Insecta</taxon>
        <taxon>Pterygota</taxon>
        <taxon>Neoptera</taxon>
        <taxon>Endopterygota</taxon>
        <taxon>Lepidoptera</taxon>
        <taxon>Glossata</taxon>
        <taxon>Ditrysia</taxon>
        <taxon>Papilionoidea</taxon>
        <taxon>Nymphalidae</taxon>
        <taxon>Danainae</taxon>
        <taxon>Danaini</taxon>
        <taxon>Danaina</taxon>
        <taxon>Danaus</taxon>
        <taxon>Anosia</taxon>
    </lineage>
</organism>
<dbReference type="PANTHER" id="PTHR11607">
    <property type="entry name" value="ALPHA-MANNOSIDASE"/>
    <property type="match status" value="1"/>
</dbReference>
<dbReference type="InterPro" id="IPR011013">
    <property type="entry name" value="Gal_mutarotase_sf_dom"/>
</dbReference>
<dbReference type="Gene3D" id="2.60.40.1360">
    <property type="match status" value="1"/>
</dbReference>
<feature type="compositionally biased region" description="Low complexity" evidence="8">
    <location>
        <begin position="615"/>
        <end position="635"/>
    </location>
</feature>
<evidence type="ECO:0000259" key="9">
    <source>
        <dbReference type="SMART" id="SM00872"/>
    </source>
</evidence>
<dbReference type="GO" id="GO:0006013">
    <property type="term" value="P:mannose metabolic process"/>
    <property type="evidence" value="ECO:0007669"/>
    <property type="project" value="InterPro"/>
</dbReference>
<dbReference type="GO" id="GO:0030246">
    <property type="term" value="F:carbohydrate binding"/>
    <property type="evidence" value="ECO:0007669"/>
    <property type="project" value="InterPro"/>
</dbReference>
<dbReference type="GO" id="GO:0004559">
    <property type="term" value="F:alpha-mannosidase activity"/>
    <property type="evidence" value="ECO:0007669"/>
    <property type="project" value="InterPro"/>
</dbReference>
<dbReference type="InterPro" id="IPR015341">
    <property type="entry name" value="Glyco_hydro_38_cen"/>
</dbReference>
<dbReference type="SUPFAM" id="SSF88688">
    <property type="entry name" value="Families 57/38 glycoside transferase middle domain"/>
    <property type="match status" value="1"/>
</dbReference>
<dbReference type="InterPro" id="IPR027291">
    <property type="entry name" value="Glyco_hydro_38_N_sf"/>
</dbReference>
<dbReference type="Gene3D" id="2.70.98.30">
    <property type="entry name" value="Golgi alpha-mannosidase II, domain 4"/>
    <property type="match status" value="1"/>
</dbReference>
<dbReference type="InterPro" id="IPR028995">
    <property type="entry name" value="Glyco_hydro_57/38_cen_sf"/>
</dbReference>
<feature type="compositionally biased region" description="Basic and acidic residues" evidence="8">
    <location>
        <begin position="593"/>
        <end position="605"/>
    </location>
</feature>
<proteinExistence type="inferred from homology"/>
<dbReference type="Gene3D" id="2.60.40.1180">
    <property type="entry name" value="Golgi alpha-mannosidase II"/>
    <property type="match status" value="1"/>
</dbReference>
<dbReference type="InterPro" id="IPR037094">
    <property type="entry name" value="Glyco_hydro_38_cen_sf"/>
</dbReference>
<dbReference type="SUPFAM" id="SSF74650">
    <property type="entry name" value="Galactose mutarotase-like"/>
    <property type="match status" value="2"/>
</dbReference>
<evidence type="ECO:0000313" key="11">
    <source>
        <dbReference type="Proteomes" id="UP000789524"/>
    </source>
</evidence>
<dbReference type="GO" id="GO:0046872">
    <property type="term" value="F:metal ion binding"/>
    <property type="evidence" value="ECO:0007669"/>
    <property type="project" value="UniProtKB-KW"/>
</dbReference>
<name>A0A8J2R997_9NEOP</name>
<dbReference type="EMBL" id="CAKASE010000083">
    <property type="protein sequence ID" value="CAG9585926.1"/>
    <property type="molecule type" value="Genomic_DNA"/>
</dbReference>
<accession>A0A8J2R997</accession>
<dbReference type="SUPFAM" id="SSF88713">
    <property type="entry name" value="Glycoside hydrolase/deacetylase"/>
    <property type="match status" value="1"/>
</dbReference>
<keyword evidence="5" id="KW-1015">Disulfide bond</keyword>
<evidence type="ECO:0000256" key="2">
    <source>
        <dbReference type="ARBA" id="ARBA00022723"/>
    </source>
</evidence>
<keyword evidence="3 7" id="KW-0378">Hydrolase</keyword>
<comment type="similarity">
    <text evidence="1 7">Belongs to the glycosyl hydrolase 38 family.</text>
</comment>
<dbReference type="InterPro" id="IPR013780">
    <property type="entry name" value="Glyco_hydro_b"/>
</dbReference>
<gene>
    <name evidence="10" type="ORF">DCHRY22_LOCUS16250</name>
</gene>
<evidence type="ECO:0000256" key="4">
    <source>
        <dbReference type="ARBA" id="ARBA00022833"/>
    </source>
</evidence>
<protein>
    <recommendedName>
        <fullName evidence="7">Alpha-mannosidase</fullName>
        <ecNumber evidence="7">3.2.1.-</ecNumber>
    </recommendedName>
</protein>
<evidence type="ECO:0000256" key="1">
    <source>
        <dbReference type="ARBA" id="ARBA00009792"/>
    </source>
</evidence>
<comment type="cofactor">
    <cofactor evidence="7">
        <name>Zn(2+)</name>
        <dbReference type="ChEBI" id="CHEBI:29105"/>
    </cofactor>
    <text evidence="7">Binds 1 zinc ion per subunit.</text>
</comment>
<keyword evidence="6 7" id="KW-0326">Glycosidase</keyword>
<dbReference type="Proteomes" id="UP000789524">
    <property type="component" value="Unassembled WGS sequence"/>
</dbReference>
<dbReference type="Pfam" id="PF01074">
    <property type="entry name" value="Glyco_hydro_38N"/>
    <property type="match status" value="1"/>
</dbReference>
<evidence type="ECO:0000313" key="10">
    <source>
        <dbReference type="EMBL" id="CAG9585926.1"/>
    </source>
</evidence>
<dbReference type="InterPro" id="IPR011682">
    <property type="entry name" value="Glyco_hydro_38_C"/>
</dbReference>
<sequence>MLQTVRCMDPLLKDLLTPNPQIGERCGYQSCPNTKDGWVNIHIVPYSHAELGFMKTFSDYYTGDDDFYEKSRINMKQILDSTISELWADRERRFVIADSELPYFFYWWSKRDGTVRRMVYELVRQGRLVILGGAWGLQDETTTYYQTIIDSYTYSLRKINATFLECGRPLVAWQVDNFGHSREYAALVALMGFDGLFINPISFDDELIRMERRGLELLWRGSDDLGECSHCVLYCPESDIFTHKLFDGYWSPPGFCFGSMCSDPLLVTSDELFDNAKERAELFVEKIRFRQAPNYQTRQVMVMMGQRMGYSDSKLWFTNIEKLIGPVLETKQDDFVPYAYDKDSYTSGLYTSRPAFKYLVREANVFLQIAKQLQVLTNLKNNDGIFEEYMWIMGVAQDHNVITGAMRPYAKDYYTKYLSIAIQKATIIVKQAFNKLRSSNASLDTDYLLCYLNESSCPNSKVEYFYITVYNPLAWNVTMPVRIPAYKRQYNVYDPHGVILPSVLMRIPQQVFNIPNRFTEHDLELVFTATDVPALGYRSYYIEEVKRKKRSLIKKIGKNKQKYFIRQTRMDNTSMLEQSYDDETQAGLGSAGRGEEGDERVTRPEVDDDEHGDTTETSSTTTATRSTTRDTPTSDNSWIESTENYIKNKYIRINLDSHRKVSSMSLSNGVNTSLDIQYYFYVSDDPDTVQNMKRRPGAYILRPLDNKPEAIIDYIDTKVYKSEEVQEIHSRYSDYASFVLRLYRDSVLCEVDWILGPLPADGLGREVFIRYTTDLENDGVFYTDGNGRQALKRIRHRRHTYQPYDLEPVAGNIYPVTTRIYIEDLKKNLRLSIFNDRSQGGSSLLEGAVDLMVDRQIYTDDSGVQTFLNETIDGKGLIIRGTHYVYLTRGDHRPNRVFEKKFSKEIELKPQIFFSRISQMVEKNHWLHKKNEYSALKTKLPIGVHILTIQEWNQKTLLIRLENYLEKVDVIKSGVKEVKLKDMFENIEPYELSEVKLAANIHLKDWTQVQWQKNGSFVKNFNEHYGNTRHVEYSDDQMKPLKKVDIHTGILLYPQQIRTFVVSYRVLRP</sequence>
<dbReference type="SMART" id="SM00872">
    <property type="entry name" value="Alpha-mann_mid"/>
    <property type="match status" value="1"/>
</dbReference>
<evidence type="ECO:0000256" key="5">
    <source>
        <dbReference type="ARBA" id="ARBA00023157"/>
    </source>
</evidence>